<dbReference type="EMBL" id="ONZI01000004">
    <property type="protein sequence ID" value="SPJ34971.1"/>
    <property type="molecule type" value="Genomic_DNA"/>
</dbReference>
<reference evidence="3" key="1">
    <citation type="submission" date="2018-03" db="EMBL/GenBank/DDBJ databases">
        <authorList>
            <person name="Navarro De La Torre S."/>
        </authorList>
    </citation>
    <scope>NUCLEOTIDE SEQUENCE [LARGE SCALE GENOMIC DNA]</scope>
    <source>
        <strain evidence="3">EAod3</strain>
    </source>
</reference>
<gene>
    <name evidence="2" type="ORF">KSP9073_03020</name>
</gene>
<dbReference type="Proteomes" id="UP000244934">
    <property type="component" value="Unassembled WGS sequence"/>
</dbReference>
<evidence type="ECO:0000256" key="1">
    <source>
        <dbReference type="SAM" id="Phobius"/>
    </source>
</evidence>
<sequence>MRQTPTIAKNYPYGMSNSEIEKDIQDFFREINVNAGRPTVSACYAPLIQLGQSELQFRLAKKTFWISLLIGLLSLTISCVALGLAYNANHSSDEWEKNQIALLKTISEQLKKSVNGGKEDSQVEKPANKPL</sequence>
<keyword evidence="1" id="KW-1133">Transmembrane helix</keyword>
<evidence type="ECO:0000313" key="2">
    <source>
        <dbReference type="EMBL" id="SPJ34971.1"/>
    </source>
</evidence>
<keyword evidence="1" id="KW-0472">Membrane</keyword>
<keyword evidence="1" id="KW-0812">Transmembrane</keyword>
<evidence type="ECO:0000313" key="3">
    <source>
        <dbReference type="Proteomes" id="UP000244934"/>
    </source>
</evidence>
<dbReference type="OrthoDB" id="9853995at2"/>
<organism evidence="2 3">
    <name type="scientific">Kushneria phyllosphaerae</name>
    <dbReference type="NCBI Taxonomy" id="2100822"/>
    <lineage>
        <taxon>Bacteria</taxon>
        <taxon>Pseudomonadati</taxon>
        <taxon>Pseudomonadota</taxon>
        <taxon>Gammaproteobacteria</taxon>
        <taxon>Oceanospirillales</taxon>
        <taxon>Halomonadaceae</taxon>
        <taxon>Kushneria</taxon>
    </lineage>
</organism>
<dbReference type="RefSeq" id="WP_108843752.1">
    <property type="nucleotide sequence ID" value="NZ_ONZI01000004.1"/>
</dbReference>
<feature type="transmembrane region" description="Helical" evidence="1">
    <location>
        <begin position="64"/>
        <end position="86"/>
    </location>
</feature>
<name>A0A2R8CPY7_9GAMM</name>
<protein>
    <submittedName>
        <fullName evidence="2">Uncharacterized protein</fullName>
    </submittedName>
</protein>
<accession>A0A2R8CPY7</accession>
<dbReference type="AlphaFoldDB" id="A0A2R8CPY7"/>
<keyword evidence="3" id="KW-1185">Reference proteome</keyword>
<proteinExistence type="predicted"/>